<dbReference type="EMBL" id="CP003154">
    <property type="protein sequence ID" value="AFL72407.1"/>
    <property type="molecule type" value="Genomic_DNA"/>
</dbReference>
<dbReference type="Pfam" id="PF13614">
    <property type="entry name" value="AAA_31"/>
    <property type="match status" value="1"/>
</dbReference>
<dbReference type="InterPro" id="IPR050678">
    <property type="entry name" value="DNA_Partitioning_ATPase"/>
</dbReference>
<dbReference type="SUPFAM" id="SSF52540">
    <property type="entry name" value="P-loop containing nucleoside triphosphate hydrolases"/>
    <property type="match status" value="1"/>
</dbReference>
<dbReference type="PANTHER" id="PTHR13696:SF52">
    <property type="entry name" value="PARA FAMILY PROTEIN CT_582"/>
    <property type="match status" value="1"/>
</dbReference>
<evidence type="ECO:0000313" key="3">
    <source>
        <dbReference type="Proteomes" id="UP000006062"/>
    </source>
</evidence>
<dbReference type="Gene3D" id="3.40.50.300">
    <property type="entry name" value="P-loop containing nucleotide triphosphate hydrolases"/>
    <property type="match status" value="1"/>
</dbReference>
<protein>
    <submittedName>
        <fullName evidence="2">ATPase involved in chromosome partitioning</fullName>
    </submittedName>
</protein>
<keyword evidence="3" id="KW-1185">Reference proteome</keyword>
<dbReference type="Proteomes" id="UP000006062">
    <property type="component" value="Chromosome"/>
</dbReference>
<sequence>MTAKPTIIVIANRKGGTGKTTTAVNLAAEFAASGERTLLIDLDTQGHCALGLGLKIGNGQPTAHSLFGAPDAAVGVALADAIVQTGWERLDVVPGDPDFRHDTASNEDRILVRALSDPVIVAGYDRILIDSPPSLDRLLLNALAAAHWALIPFVPHPLSSEGVRQLARVFFRVAMSSNADLRLLGLLPVMLDSRIVQHRRVREQVIGQFGQARLLGGIRNDIKLAEAFAVGRPIRDYAPRSRGNQDYRTAFSNLHARLLG</sequence>
<dbReference type="HOGENOM" id="CLU_037612_1_4_6"/>
<dbReference type="STRING" id="765911.Thivi_0338"/>
<organism evidence="2 3">
    <name type="scientific">Thiocystis violascens (strain ATCC 17096 / DSM 198 / 6111)</name>
    <name type="common">Chromatium violascens</name>
    <dbReference type="NCBI Taxonomy" id="765911"/>
    <lineage>
        <taxon>Bacteria</taxon>
        <taxon>Pseudomonadati</taxon>
        <taxon>Pseudomonadota</taxon>
        <taxon>Gammaproteobacteria</taxon>
        <taxon>Chromatiales</taxon>
        <taxon>Chromatiaceae</taxon>
        <taxon>Thiocystis</taxon>
    </lineage>
</organism>
<evidence type="ECO:0000259" key="1">
    <source>
        <dbReference type="Pfam" id="PF13614"/>
    </source>
</evidence>
<dbReference type="eggNOG" id="COG1192">
    <property type="taxonomic scope" value="Bacteria"/>
</dbReference>
<feature type="domain" description="AAA" evidence="1">
    <location>
        <begin position="6"/>
        <end position="182"/>
    </location>
</feature>
<dbReference type="OrthoDB" id="9799330at2"/>
<dbReference type="AlphaFoldDB" id="I3Y5Y9"/>
<dbReference type="CDD" id="cd02042">
    <property type="entry name" value="ParAB_family"/>
    <property type="match status" value="1"/>
</dbReference>
<dbReference type="RefSeq" id="WP_014776911.1">
    <property type="nucleotide sequence ID" value="NC_018012.1"/>
</dbReference>
<dbReference type="InterPro" id="IPR025669">
    <property type="entry name" value="AAA_dom"/>
</dbReference>
<reference evidence="2 3" key="1">
    <citation type="submission" date="2012-06" db="EMBL/GenBank/DDBJ databases">
        <title>Complete sequence of Thiocystis violascens DSM 198.</title>
        <authorList>
            <consortium name="US DOE Joint Genome Institute"/>
            <person name="Lucas S."/>
            <person name="Han J."/>
            <person name="Lapidus A."/>
            <person name="Cheng J.-F."/>
            <person name="Goodwin L."/>
            <person name="Pitluck S."/>
            <person name="Peters L."/>
            <person name="Ovchinnikova G."/>
            <person name="Teshima H."/>
            <person name="Detter J.C."/>
            <person name="Han C."/>
            <person name="Tapia R."/>
            <person name="Land M."/>
            <person name="Hauser L."/>
            <person name="Kyrpides N."/>
            <person name="Ivanova N."/>
            <person name="Pagani I."/>
            <person name="Vogl K."/>
            <person name="Liu Z."/>
            <person name="Frigaard N.-U."/>
            <person name="Bryant D."/>
            <person name="Woyke T."/>
        </authorList>
    </citation>
    <scope>NUCLEOTIDE SEQUENCE [LARGE SCALE GENOMIC DNA]</scope>
    <source>
        <strain evidence="3">ATCC 17096 / DSM 198 / 6111</strain>
    </source>
</reference>
<proteinExistence type="predicted"/>
<name>I3Y5Y9_THIV6</name>
<dbReference type="PIRSF" id="PIRSF009320">
    <property type="entry name" value="Nuc_binding_HP_1000"/>
    <property type="match status" value="1"/>
</dbReference>
<dbReference type="InterPro" id="IPR027417">
    <property type="entry name" value="P-loop_NTPase"/>
</dbReference>
<accession>I3Y5Y9</accession>
<evidence type="ECO:0000313" key="2">
    <source>
        <dbReference type="EMBL" id="AFL72407.1"/>
    </source>
</evidence>
<gene>
    <name evidence="2" type="ordered locus">Thivi_0338</name>
</gene>
<dbReference type="KEGG" id="tvi:Thivi_0338"/>
<dbReference type="PANTHER" id="PTHR13696">
    <property type="entry name" value="P-LOOP CONTAINING NUCLEOSIDE TRIPHOSPHATE HYDROLASE"/>
    <property type="match status" value="1"/>
</dbReference>